<evidence type="ECO:0000313" key="4">
    <source>
        <dbReference type="Proteomes" id="UP000607653"/>
    </source>
</evidence>
<organism evidence="3 4">
    <name type="scientific">Nelumbo nucifera</name>
    <name type="common">Sacred lotus</name>
    <dbReference type="NCBI Taxonomy" id="4432"/>
    <lineage>
        <taxon>Eukaryota</taxon>
        <taxon>Viridiplantae</taxon>
        <taxon>Streptophyta</taxon>
        <taxon>Embryophyta</taxon>
        <taxon>Tracheophyta</taxon>
        <taxon>Spermatophyta</taxon>
        <taxon>Magnoliopsida</taxon>
        <taxon>Proteales</taxon>
        <taxon>Nelumbonaceae</taxon>
        <taxon>Nelumbo</taxon>
    </lineage>
</organism>
<feature type="region of interest" description="Disordered" evidence="1">
    <location>
        <begin position="45"/>
        <end position="70"/>
    </location>
</feature>
<evidence type="ECO:0000313" key="3">
    <source>
        <dbReference type="EMBL" id="DAD28181.1"/>
    </source>
</evidence>
<accession>A0A822Y9E2</accession>
<dbReference type="Proteomes" id="UP000607653">
    <property type="component" value="Unassembled WGS sequence"/>
</dbReference>
<evidence type="ECO:0000256" key="2">
    <source>
        <dbReference type="SAM" id="SignalP"/>
    </source>
</evidence>
<comment type="caution">
    <text evidence="3">The sequence shown here is derived from an EMBL/GenBank/DDBJ whole genome shotgun (WGS) entry which is preliminary data.</text>
</comment>
<gene>
    <name evidence="3" type="ORF">HUJ06_029649</name>
</gene>
<dbReference type="EMBL" id="DUZY01000002">
    <property type="protein sequence ID" value="DAD28181.1"/>
    <property type="molecule type" value="Genomic_DNA"/>
</dbReference>
<feature type="signal peptide" evidence="2">
    <location>
        <begin position="1"/>
        <end position="18"/>
    </location>
</feature>
<keyword evidence="4" id="KW-1185">Reference proteome</keyword>
<proteinExistence type="predicted"/>
<protein>
    <submittedName>
        <fullName evidence="3">Uncharacterized protein</fullName>
    </submittedName>
</protein>
<reference evidence="3 4" key="1">
    <citation type="journal article" date="2020" name="Mol. Biol. Evol.">
        <title>Distinct Expression and Methylation Patterns for Genes with Different Fates following a Single Whole-Genome Duplication in Flowering Plants.</title>
        <authorList>
            <person name="Shi T."/>
            <person name="Rahmani R.S."/>
            <person name="Gugger P.F."/>
            <person name="Wang M."/>
            <person name="Li H."/>
            <person name="Zhang Y."/>
            <person name="Li Z."/>
            <person name="Wang Q."/>
            <person name="Van de Peer Y."/>
            <person name="Marchal K."/>
            <person name="Chen J."/>
        </authorList>
    </citation>
    <scope>NUCLEOTIDE SEQUENCE [LARGE SCALE GENOMIC DNA]</scope>
    <source>
        <tissue evidence="3">Leaf</tissue>
    </source>
</reference>
<sequence>MNNLWSGQSFLMSLKTLAQVLKQCEVESTTGIRRNVIKDIEKEQKDQVEDGNQKLSDIKQQKMMENRTNK</sequence>
<dbReference type="AlphaFoldDB" id="A0A822Y9E2"/>
<feature type="chain" id="PRO_5032932694" evidence="2">
    <location>
        <begin position="19"/>
        <end position="70"/>
    </location>
</feature>
<name>A0A822Y9E2_NELNU</name>
<keyword evidence="2" id="KW-0732">Signal</keyword>
<evidence type="ECO:0000256" key="1">
    <source>
        <dbReference type="SAM" id="MobiDB-lite"/>
    </source>
</evidence>